<evidence type="ECO:0000313" key="8">
    <source>
        <dbReference type="EMBL" id="KAF2897292.1"/>
    </source>
</evidence>
<evidence type="ECO:0000256" key="6">
    <source>
        <dbReference type="RuleBase" id="RU361235"/>
    </source>
</evidence>
<reference evidence="8" key="1">
    <citation type="submission" date="2019-08" db="EMBL/GenBank/DDBJ databases">
        <title>The genome of the North American firefly Photinus pyralis.</title>
        <authorList>
            <consortium name="Photinus pyralis genome working group"/>
            <person name="Fallon T.R."/>
            <person name="Sander Lower S.E."/>
            <person name="Weng J.-K."/>
        </authorList>
    </citation>
    <scope>NUCLEOTIDE SEQUENCE</scope>
    <source>
        <strain evidence="8">TRF0915ILg1</strain>
        <tissue evidence="8">Whole body</tissue>
    </source>
</reference>
<evidence type="ECO:0000256" key="3">
    <source>
        <dbReference type="ARBA" id="ARBA00022801"/>
    </source>
</evidence>
<dbReference type="PROSITE" id="PS00122">
    <property type="entry name" value="CARBOXYLESTERASE_B_1"/>
    <property type="match status" value="1"/>
</dbReference>
<organism evidence="8 9">
    <name type="scientific">Ignelater luminosus</name>
    <name type="common">Cucubano</name>
    <name type="synonym">Pyrophorus luminosus</name>
    <dbReference type="NCBI Taxonomy" id="2038154"/>
    <lineage>
        <taxon>Eukaryota</taxon>
        <taxon>Metazoa</taxon>
        <taxon>Ecdysozoa</taxon>
        <taxon>Arthropoda</taxon>
        <taxon>Hexapoda</taxon>
        <taxon>Insecta</taxon>
        <taxon>Pterygota</taxon>
        <taxon>Neoptera</taxon>
        <taxon>Endopterygota</taxon>
        <taxon>Coleoptera</taxon>
        <taxon>Polyphaga</taxon>
        <taxon>Elateriformia</taxon>
        <taxon>Elateroidea</taxon>
        <taxon>Elateridae</taxon>
        <taxon>Agrypninae</taxon>
        <taxon>Pyrophorini</taxon>
        <taxon>Ignelater</taxon>
    </lineage>
</organism>
<evidence type="ECO:0000256" key="1">
    <source>
        <dbReference type="ARBA" id="ARBA00005964"/>
    </source>
</evidence>
<proteinExistence type="inferred from homology"/>
<sequence>QHANITRFVFYAGNFIKMIVFGAQAPIVRTPSGSVMGRHIKSYGGRTVSAFEGIPFAKPPIGDLRFKEPKKAEPWTSILVANKTYTCMQYTAIVPSKSVLGTEDCLYLYIYVPREIIFGNESLNVIINIHGGAFVSGDPQSSTGPGYIMDKDLIHVSMNYRLGILGFLSTEDEVVPGNNGLKDQVFAMKWVKDNIKYFGGNPNSITLIGASSGASCVHYHYLSPLSKGLFHRGMSQSGTVLNHWALTKNPSNNAKELGKLFKCSLETSNALVNCLKKVPAENVTLALGNFFIFANAFPSSPFGPVIENNGSNAFLNDHPYKLLKEGKINDYPWISSNVRDEGIVPIGFFILFGHLPELEVYWNDLLPYVLGYYQSTSETDRLGISYRLKDRYMNTNYITSGNIYSLIKLFTDRLFLVDGIKAASLQAKVAKSPNYYYFFDYHLDLPVSFKANLTVVAHGDDSRILYHETGNPSILSESDEKMKNLFIDLVYDFASSGTLTVKGVEWTPVSKLEDALDFMHISGPDKIRMVKDPPLVKTSLGFVLGRYIKSYEGRTATAFEGIPYAKPPVGNLRFKV</sequence>
<evidence type="ECO:0000256" key="5">
    <source>
        <dbReference type="ARBA" id="ARBA00023180"/>
    </source>
</evidence>
<dbReference type="PANTHER" id="PTHR11559">
    <property type="entry name" value="CARBOXYLESTERASE"/>
    <property type="match status" value="1"/>
</dbReference>
<comment type="similarity">
    <text evidence="1 6">Belongs to the type-B carboxylesterase/lipase family.</text>
</comment>
<dbReference type="Proteomes" id="UP000801492">
    <property type="component" value="Unassembled WGS sequence"/>
</dbReference>
<comment type="caution">
    <text evidence="8">The sequence shown here is derived from an EMBL/GenBank/DDBJ whole genome shotgun (WGS) entry which is preliminary data.</text>
</comment>
<evidence type="ECO:0000256" key="4">
    <source>
        <dbReference type="ARBA" id="ARBA00023157"/>
    </source>
</evidence>
<feature type="domain" description="Carboxylesterase type B" evidence="7">
    <location>
        <begin position="25"/>
        <end position="519"/>
    </location>
</feature>
<evidence type="ECO:0000259" key="7">
    <source>
        <dbReference type="Pfam" id="PF00135"/>
    </source>
</evidence>
<protein>
    <recommendedName>
        <fullName evidence="6">Carboxylic ester hydrolase</fullName>
        <ecNumber evidence="6">3.1.1.-</ecNumber>
    </recommendedName>
</protein>
<evidence type="ECO:0000256" key="2">
    <source>
        <dbReference type="ARBA" id="ARBA00022487"/>
    </source>
</evidence>
<dbReference type="EMBL" id="VTPC01004337">
    <property type="protein sequence ID" value="KAF2897292.1"/>
    <property type="molecule type" value="Genomic_DNA"/>
</dbReference>
<name>A0A8K0D6U0_IGNLU</name>
<dbReference type="InterPro" id="IPR050309">
    <property type="entry name" value="Type-B_Carboxylest/Lipase"/>
</dbReference>
<feature type="domain" description="Carboxylesterase type B" evidence="7">
    <location>
        <begin position="533"/>
        <end position="575"/>
    </location>
</feature>
<evidence type="ECO:0000313" key="9">
    <source>
        <dbReference type="Proteomes" id="UP000801492"/>
    </source>
</evidence>
<dbReference type="InterPro" id="IPR029058">
    <property type="entry name" value="AB_hydrolase_fold"/>
</dbReference>
<accession>A0A8K0D6U0</accession>
<keyword evidence="2" id="KW-0719">Serine esterase</keyword>
<dbReference type="AlphaFoldDB" id="A0A8K0D6U0"/>
<keyword evidence="5" id="KW-0325">Glycoprotein</keyword>
<feature type="non-terminal residue" evidence="8">
    <location>
        <position position="1"/>
    </location>
</feature>
<gene>
    <name evidence="8" type="ORF">ILUMI_08884</name>
</gene>
<dbReference type="SUPFAM" id="SSF53474">
    <property type="entry name" value="alpha/beta-Hydrolases"/>
    <property type="match status" value="2"/>
</dbReference>
<dbReference type="EC" id="3.1.1.-" evidence="6"/>
<dbReference type="OrthoDB" id="19653at2759"/>
<keyword evidence="4" id="KW-1015">Disulfide bond</keyword>
<dbReference type="Pfam" id="PF00135">
    <property type="entry name" value="COesterase"/>
    <property type="match status" value="2"/>
</dbReference>
<dbReference type="InterPro" id="IPR019826">
    <property type="entry name" value="Carboxylesterase_B_AS"/>
</dbReference>
<keyword evidence="9" id="KW-1185">Reference proteome</keyword>
<keyword evidence="3 6" id="KW-0378">Hydrolase</keyword>
<dbReference type="InterPro" id="IPR002018">
    <property type="entry name" value="CarbesteraseB"/>
</dbReference>
<dbReference type="Gene3D" id="3.40.50.1820">
    <property type="entry name" value="alpha/beta hydrolase"/>
    <property type="match status" value="2"/>
</dbReference>
<dbReference type="GO" id="GO:0052689">
    <property type="term" value="F:carboxylic ester hydrolase activity"/>
    <property type="evidence" value="ECO:0007669"/>
    <property type="project" value="UniProtKB-KW"/>
</dbReference>